<keyword evidence="2" id="KW-1185">Reference proteome</keyword>
<dbReference type="Proteomes" id="UP000655366">
    <property type="component" value="Unassembled WGS sequence"/>
</dbReference>
<evidence type="ECO:0000313" key="2">
    <source>
        <dbReference type="Proteomes" id="UP000655366"/>
    </source>
</evidence>
<dbReference type="AlphaFoldDB" id="A0A931G4I7"/>
<proteinExistence type="predicted"/>
<dbReference type="EMBL" id="JADNYM010000004">
    <property type="protein sequence ID" value="MBG0738460.1"/>
    <property type="molecule type" value="Genomic_DNA"/>
</dbReference>
<accession>A0A931G4I7</accession>
<sequence>MAAAALVPELGQPQSSSDVLPAVLQANLGHDRINPATTRLLGKFGQLSYFVATDEKGRLCLFPVGSQGILTGPVCIDVTSFAVKGLQLTTADPIQSVWLVPPASSLPDPTWTVISGNLYRQSAR</sequence>
<dbReference type="RefSeq" id="WP_196395573.1">
    <property type="nucleotide sequence ID" value="NZ_JADNYM010000004.1"/>
</dbReference>
<reference evidence="1 2" key="1">
    <citation type="submission" date="2020-11" db="EMBL/GenBank/DDBJ databases">
        <title>Arthrobacter antarcticus sp. nov., isolated from Antarctic Soil.</title>
        <authorList>
            <person name="Li J."/>
        </authorList>
    </citation>
    <scope>NUCLEOTIDE SEQUENCE [LARGE SCALE GENOMIC DNA]</scope>
    <source>
        <strain evidence="1 2">Z1-20</strain>
    </source>
</reference>
<organism evidence="1 2">
    <name type="scientific">Arthrobacter terrae</name>
    <dbReference type="NCBI Taxonomy" id="2935737"/>
    <lineage>
        <taxon>Bacteria</taxon>
        <taxon>Bacillati</taxon>
        <taxon>Actinomycetota</taxon>
        <taxon>Actinomycetes</taxon>
        <taxon>Micrococcales</taxon>
        <taxon>Micrococcaceae</taxon>
        <taxon>Arthrobacter</taxon>
    </lineage>
</organism>
<comment type="caution">
    <text evidence="1">The sequence shown here is derived from an EMBL/GenBank/DDBJ whole genome shotgun (WGS) entry which is preliminary data.</text>
</comment>
<gene>
    <name evidence="1" type="ORF">IV500_03330</name>
</gene>
<evidence type="ECO:0000313" key="1">
    <source>
        <dbReference type="EMBL" id="MBG0738460.1"/>
    </source>
</evidence>
<name>A0A931G4I7_9MICC</name>
<protein>
    <submittedName>
        <fullName evidence="1">Uncharacterized protein</fullName>
    </submittedName>
</protein>